<evidence type="ECO:0008006" key="3">
    <source>
        <dbReference type="Google" id="ProtNLM"/>
    </source>
</evidence>
<reference evidence="1 2" key="1">
    <citation type="submission" date="2013-09" db="EMBL/GenBank/DDBJ databases">
        <authorList>
            <person name="Zeng Z."/>
            <person name="Chen C."/>
        </authorList>
    </citation>
    <scope>NUCLEOTIDE SEQUENCE [LARGE SCALE GENOMIC DNA]</scope>
    <source>
        <strain evidence="1 2">WB 3.3-2</strain>
    </source>
</reference>
<proteinExistence type="predicted"/>
<sequence length="180" mass="21055">MMRVGLIGENPNDTESIANLLSLKYNHQYISVLKRRKGGQLDNAKFTALLEIELRNNNFDLLIFIRDLDGFENEADKVRVREKWFAANKLHFKKDSLFLLNIHALESIFFSDIVSLNKIFNLKLNFSNPLSINNPKKELIRVTSERYKENRAADYISKLDYNAVLKNYKPLKDIDNYLKV</sequence>
<dbReference type="RefSeq" id="WP_035642914.1">
    <property type="nucleotide sequence ID" value="NZ_JRLX01000026.1"/>
</dbReference>
<dbReference type="OrthoDB" id="881766at2"/>
<keyword evidence="2" id="KW-1185">Reference proteome</keyword>
<comment type="caution">
    <text evidence="1">The sequence shown here is derived from an EMBL/GenBank/DDBJ whole genome shotgun (WGS) entry which is preliminary data.</text>
</comment>
<protein>
    <recommendedName>
        <fullName evidence="3">DUF4276 family protein</fullName>
    </recommendedName>
</protein>
<dbReference type="Proteomes" id="UP000030152">
    <property type="component" value="Unassembled WGS sequence"/>
</dbReference>
<dbReference type="EMBL" id="JRLX01000026">
    <property type="protein sequence ID" value="KGO85203.1"/>
    <property type="molecule type" value="Genomic_DNA"/>
</dbReference>
<evidence type="ECO:0000313" key="1">
    <source>
        <dbReference type="EMBL" id="KGO85203.1"/>
    </source>
</evidence>
<name>A0A0A2M194_9FLAO</name>
<evidence type="ECO:0000313" key="2">
    <source>
        <dbReference type="Proteomes" id="UP000030152"/>
    </source>
</evidence>
<dbReference type="STRING" id="1121895.GCA_000378485_02109"/>
<organism evidence="1 2">
    <name type="scientific">Flavobacterium rivuli WB 3.3-2 = DSM 21788</name>
    <dbReference type="NCBI Taxonomy" id="1121895"/>
    <lineage>
        <taxon>Bacteria</taxon>
        <taxon>Pseudomonadati</taxon>
        <taxon>Bacteroidota</taxon>
        <taxon>Flavobacteriia</taxon>
        <taxon>Flavobacteriales</taxon>
        <taxon>Flavobacteriaceae</taxon>
        <taxon>Flavobacterium</taxon>
    </lineage>
</organism>
<gene>
    <name evidence="1" type="ORF">Q765_17735</name>
</gene>
<accession>A0A0A2M194</accession>
<dbReference type="AlphaFoldDB" id="A0A0A2M194"/>